<dbReference type="GO" id="GO:0009252">
    <property type="term" value="P:peptidoglycan biosynthetic process"/>
    <property type="evidence" value="ECO:0007669"/>
    <property type="project" value="UniProtKB-UniRule"/>
</dbReference>
<evidence type="ECO:0000313" key="4">
    <source>
        <dbReference type="EMBL" id="MCA9379912.1"/>
    </source>
</evidence>
<dbReference type="InterPro" id="IPR015946">
    <property type="entry name" value="KH_dom-like_a/b"/>
</dbReference>
<dbReference type="InterPro" id="IPR009019">
    <property type="entry name" value="KH_sf_prok-type"/>
</dbReference>
<gene>
    <name evidence="3" type="primary">khpA</name>
    <name evidence="4" type="ORF">KC675_01905</name>
</gene>
<dbReference type="HAMAP" id="MF_00088">
    <property type="entry name" value="KhpA"/>
    <property type="match status" value="1"/>
</dbReference>
<accession>A0A955I7C0</accession>
<keyword evidence="2 3" id="KW-0694">RNA-binding</keyword>
<comment type="caution">
    <text evidence="4">The sequence shown here is derived from an EMBL/GenBank/DDBJ whole genome shotgun (WGS) entry which is preliminary data.</text>
</comment>
<reference evidence="4" key="1">
    <citation type="submission" date="2020-04" db="EMBL/GenBank/DDBJ databases">
        <authorList>
            <person name="Zhang T."/>
        </authorList>
    </citation>
    <scope>NUCLEOTIDE SEQUENCE</scope>
    <source>
        <strain evidence="4">HKST-UBA15</strain>
    </source>
</reference>
<dbReference type="AlphaFoldDB" id="A0A955I7C0"/>
<dbReference type="PROSITE" id="PS50084">
    <property type="entry name" value="KH_TYPE_1"/>
    <property type="match status" value="1"/>
</dbReference>
<organism evidence="4 5">
    <name type="scientific">Candidatus Dojkabacteria bacterium</name>
    <dbReference type="NCBI Taxonomy" id="2099670"/>
    <lineage>
        <taxon>Bacteria</taxon>
        <taxon>Candidatus Dojkabacteria</taxon>
    </lineage>
</organism>
<comment type="similarity">
    <text evidence="3">Belongs to the KhpA RNA-binding protein family.</text>
</comment>
<dbReference type="GO" id="GO:0003723">
    <property type="term" value="F:RNA binding"/>
    <property type="evidence" value="ECO:0007669"/>
    <property type="project" value="UniProtKB-UniRule"/>
</dbReference>
<dbReference type="Gene3D" id="3.30.300.20">
    <property type="match status" value="1"/>
</dbReference>
<dbReference type="PANTHER" id="PTHR34654:SF1">
    <property type="entry name" value="RNA-BINDING PROTEIN KHPA"/>
    <property type="match status" value="1"/>
</dbReference>
<evidence type="ECO:0000256" key="2">
    <source>
        <dbReference type="ARBA" id="ARBA00022884"/>
    </source>
</evidence>
<keyword evidence="3" id="KW-0143">Chaperone</keyword>
<dbReference type="GO" id="GO:0005737">
    <property type="term" value="C:cytoplasm"/>
    <property type="evidence" value="ECO:0007669"/>
    <property type="project" value="UniProtKB-SubCell"/>
</dbReference>
<comment type="subunit">
    <text evidence="3">Forms a complex with KhpB.</text>
</comment>
<dbReference type="Proteomes" id="UP000745577">
    <property type="component" value="Unassembled WGS sequence"/>
</dbReference>
<dbReference type="GO" id="GO:0071555">
    <property type="term" value="P:cell wall organization"/>
    <property type="evidence" value="ECO:0007669"/>
    <property type="project" value="UniProtKB-KW"/>
</dbReference>
<reference evidence="4" key="2">
    <citation type="journal article" date="2021" name="Microbiome">
        <title>Successional dynamics and alternative stable states in a saline activated sludge microbial community over 9 years.</title>
        <authorList>
            <person name="Wang Y."/>
            <person name="Ye J."/>
            <person name="Ju F."/>
            <person name="Liu L."/>
            <person name="Boyd J.A."/>
            <person name="Deng Y."/>
            <person name="Parks D.H."/>
            <person name="Jiang X."/>
            <person name="Yin X."/>
            <person name="Woodcroft B.J."/>
            <person name="Tyson G.W."/>
            <person name="Hugenholtz P."/>
            <person name="Polz M.F."/>
            <person name="Zhang T."/>
        </authorList>
    </citation>
    <scope>NUCLEOTIDE SEQUENCE</scope>
    <source>
        <strain evidence="4">HKST-UBA15</strain>
    </source>
</reference>
<dbReference type="EMBL" id="JAGQLL010000017">
    <property type="protein sequence ID" value="MCA9379912.1"/>
    <property type="molecule type" value="Genomic_DNA"/>
</dbReference>
<proteinExistence type="inferred from homology"/>
<dbReference type="SUPFAM" id="SSF54814">
    <property type="entry name" value="Prokaryotic type KH domain (KH-domain type II)"/>
    <property type="match status" value="1"/>
</dbReference>
<name>A0A955I7C0_9BACT</name>
<evidence type="ECO:0000256" key="1">
    <source>
        <dbReference type="ARBA" id="ARBA00022490"/>
    </source>
</evidence>
<evidence type="ECO:0000313" key="5">
    <source>
        <dbReference type="Proteomes" id="UP000745577"/>
    </source>
</evidence>
<dbReference type="PANTHER" id="PTHR34654">
    <property type="entry name" value="UPF0109 PROTEIN SCO5592"/>
    <property type="match status" value="1"/>
</dbReference>
<keyword evidence="1 3" id="KW-0963">Cytoplasm</keyword>
<comment type="function">
    <text evidence="3">A probable RNA chaperone. Forms a complex with KhpB which binds to cellular RNA and controls its expression. Plays a role in peptidoglycan (PG) homeostasis and cell length regulation.</text>
</comment>
<dbReference type="Pfam" id="PF13083">
    <property type="entry name" value="KH_KhpA-B"/>
    <property type="match status" value="1"/>
</dbReference>
<keyword evidence="3" id="KW-0961">Cell wall biogenesis/degradation</keyword>
<keyword evidence="3" id="KW-0133">Cell shape</keyword>
<dbReference type="GO" id="GO:0008360">
    <property type="term" value="P:regulation of cell shape"/>
    <property type="evidence" value="ECO:0007669"/>
    <property type="project" value="UniProtKB-KW"/>
</dbReference>
<evidence type="ECO:0000256" key="3">
    <source>
        <dbReference type="HAMAP-Rule" id="MF_00088"/>
    </source>
</evidence>
<comment type="subcellular location">
    <subcellularLocation>
        <location evidence="3">Cytoplasm</location>
    </subcellularLocation>
</comment>
<protein>
    <recommendedName>
        <fullName evidence="3">RNA-binding protein KhpA</fullName>
    </recommendedName>
    <alternativeName>
        <fullName evidence="3">KH-domain protein A</fullName>
    </alternativeName>
</protein>
<dbReference type="InterPro" id="IPR020627">
    <property type="entry name" value="KhpA"/>
</dbReference>
<sequence>MLELLHYIVTKIVSNPDDVKIETQEEDKDNIVYVLKLPEEERGVVIGKGGMNIRAIRNILSIIAKRENKRVYIKVAD</sequence>